<name>A0A926DMT6_9FIRM</name>
<dbReference type="Gene3D" id="3.30.565.10">
    <property type="entry name" value="Histidine kinase-like ATPase, C-terminal domain"/>
    <property type="match status" value="1"/>
</dbReference>
<evidence type="ECO:0000256" key="6">
    <source>
        <dbReference type="ARBA" id="ARBA00022679"/>
    </source>
</evidence>
<keyword evidence="9" id="KW-0418">Kinase</keyword>
<protein>
    <recommendedName>
        <fullName evidence="3">histidine kinase</fullName>
        <ecNumber evidence="3">2.7.13.3</ecNumber>
    </recommendedName>
</protein>
<accession>A0A926DMT6</accession>
<dbReference type="Gene3D" id="1.10.287.130">
    <property type="match status" value="1"/>
</dbReference>
<keyword evidence="4" id="KW-1003">Cell membrane</keyword>
<evidence type="ECO:0000256" key="7">
    <source>
        <dbReference type="ARBA" id="ARBA00022692"/>
    </source>
</evidence>
<evidence type="ECO:0000256" key="10">
    <source>
        <dbReference type="ARBA" id="ARBA00022840"/>
    </source>
</evidence>
<comment type="subcellular location">
    <subcellularLocation>
        <location evidence="2">Cell membrane</location>
        <topology evidence="2">Multi-pass membrane protein</topology>
    </subcellularLocation>
</comment>
<evidence type="ECO:0000256" key="1">
    <source>
        <dbReference type="ARBA" id="ARBA00000085"/>
    </source>
</evidence>
<dbReference type="PROSITE" id="PS50109">
    <property type="entry name" value="HIS_KIN"/>
    <property type="match status" value="1"/>
</dbReference>
<proteinExistence type="predicted"/>
<gene>
    <name evidence="17" type="ORF">H8698_03820</name>
</gene>
<dbReference type="Pfam" id="PF00672">
    <property type="entry name" value="HAMP"/>
    <property type="match status" value="1"/>
</dbReference>
<organism evidence="17 18">
    <name type="scientific">Congzhengia minquanensis</name>
    <dbReference type="NCBI Taxonomy" id="2763657"/>
    <lineage>
        <taxon>Bacteria</taxon>
        <taxon>Bacillati</taxon>
        <taxon>Bacillota</taxon>
        <taxon>Clostridia</taxon>
        <taxon>Eubacteriales</taxon>
        <taxon>Oscillospiraceae</taxon>
        <taxon>Congzhengia</taxon>
    </lineage>
</organism>
<evidence type="ECO:0000256" key="2">
    <source>
        <dbReference type="ARBA" id="ARBA00004651"/>
    </source>
</evidence>
<dbReference type="SMART" id="SM00387">
    <property type="entry name" value="HATPase_c"/>
    <property type="match status" value="1"/>
</dbReference>
<dbReference type="PANTHER" id="PTHR45528">
    <property type="entry name" value="SENSOR HISTIDINE KINASE CPXA"/>
    <property type="match status" value="1"/>
</dbReference>
<comment type="catalytic activity">
    <reaction evidence="1">
        <text>ATP + protein L-histidine = ADP + protein N-phospho-L-histidine.</text>
        <dbReference type="EC" id="2.7.13.3"/>
    </reaction>
</comment>
<dbReference type="RefSeq" id="WP_249311234.1">
    <property type="nucleotide sequence ID" value="NZ_JACRSU010000001.1"/>
</dbReference>
<feature type="domain" description="Histidine kinase" evidence="15">
    <location>
        <begin position="253"/>
        <end position="466"/>
    </location>
</feature>
<dbReference type="SMART" id="SM00304">
    <property type="entry name" value="HAMP"/>
    <property type="match status" value="1"/>
</dbReference>
<reference evidence="17" key="1">
    <citation type="submission" date="2020-08" db="EMBL/GenBank/DDBJ databases">
        <title>Genome public.</title>
        <authorList>
            <person name="Liu C."/>
            <person name="Sun Q."/>
        </authorList>
    </citation>
    <scope>NUCLEOTIDE SEQUENCE</scope>
    <source>
        <strain evidence="17">H8</strain>
    </source>
</reference>
<dbReference type="SUPFAM" id="SSF158472">
    <property type="entry name" value="HAMP domain-like"/>
    <property type="match status" value="1"/>
</dbReference>
<dbReference type="InterPro" id="IPR003660">
    <property type="entry name" value="HAMP_dom"/>
</dbReference>
<dbReference type="SMART" id="SM00388">
    <property type="entry name" value="HisKA"/>
    <property type="match status" value="1"/>
</dbReference>
<dbReference type="InterPro" id="IPR003661">
    <property type="entry name" value="HisK_dim/P_dom"/>
</dbReference>
<evidence type="ECO:0000256" key="5">
    <source>
        <dbReference type="ARBA" id="ARBA00022553"/>
    </source>
</evidence>
<comment type="caution">
    <text evidence="17">The sequence shown here is derived from an EMBL/GenBank/DDBJ whole genome shotgun (WGS) entry which is preliminary data.</text>
</comment>
<evidence type="ECO:0000259" key="16">
    <source>
        <dbReference type="PROSITE" id="PS50885"/>
    </source>
</evidence>
<evidence type="ECO:0000313" key="18">
    <source>
        <dbReference type="Proteomes" id="UP000611762"/>
    </source>
</evidence>
<evidence type="ECO:0000256" key="14">
    <source>
        <dbReference type="SAM" id="Phobius"/>
    </source>
</evidence>
<dbReference type="InterPro" id="IPR005467">
    <property type="entry name" value="His_kinase_dom"/>
</dbReference>
<evidence type="ECO:0000256" key="4">
    <source>
        <dbReference type="ARBA" id="ARBA00022475"/>
    </source>
</evidence>
<dbReference type="FunFam" id="3.30.565.10:FF:000006">
    <property type="entry name" value="Sensor histidine kinase WalK"/>
    <property type="match status" value="1"/>
</dbReference>
<keyword evidence="7 14" id="KW-0812">Transmembrane</keyword>
<dbReference type="SUPFAM" id="SSF47384">
    <property type="entry name" value="Homodimeric domain of signal transducing histidine kinase"/>
    <property type="match status" value="1"/>
</dbReference>
<dbReference type="InterPro" id="IPR036890">
    <property type="entry name" value="HATPase_C_sf"/>
</dbReference>
<dbReference type="GO" id="GO:0005886">
    <property type="term" value="C:plasma membrane"/>
    <property type="evidence" value="ECO:0007669"/>
    <property type="project" value="UniProtKB-SubCell"/>
</dbReference>
<dbReference type="Pfam" id="PF02518">
    <property type="entry name" value="HATPase_c"/>
    <property type="match status" value="1"/>
</dbReference>
<keyword evidence="18" id="KW-1185">Reference proteome</keyword>
<dbReference type="CDD" id="cd06225">
    <property type="entry name" value="HAMP"/>
    <property type="match status" value="1"/>
</dbReference>
<dbReference type="GO" id="GO:0000155">
    <property type="term" value="F:phosphorelay sensor kinase activity"/>
    <property type="evidence" value="ECO:0007669"/>
    <property type="project" value="InterPro"/>
</dbReference>
<dbReference type="PRINTS" id="PR00344">
    <property type="entry name" value="BCTRLSENSOR"/>
</dbReference>
<dbReference type="InterPro" id="IPR003594">
    <property type="entry name" value="HATPase_dom"/>
</dbReference>
<feature type="domain" description="HAMP" evidence="16">
    <location>
        <begin position="186"/>
        <end position="238"/>
    </location>
</feature>
<dbReference type="AlphaFoldDB" id="A0A926DMT6"/>
<dbReference type="EC" id="2.7.13.3" evidence="3"/>
<keyword evidence="5" id="KW-0597">Phosphoprotein</keyword>
<keyword evidence="13 14" id="KW-0472">Membrane</keyword>
<keyword evidence="8" id="KW-0547">Nucleotide-binding</keyword>
<dbReference type="CDD" id="cd00075">
    <property type="entry name" value="HATPase"/>
    <property type="match status" value="1"/>
</dbReference>
<evidence type="ECO:0000256" key="8">
    <source>
        <dbReference type="ARBA" id="ARBA00022741"/>
    </source>
</evidence>
<dbReference type="Proteomes" id="UP000611762">
    <property type="component" value="Unassembled WGS sequence"/>
</dbReference>
<keyword evidence="10" id="KW-0067">ATP-binding</keyword>
<dbReference type="InterPro" id="IPR036097">
    <property type="entry name" value="HisK_dim/P_sf"/>
</dbReference>
<keyword evidence="6" id="KW-0808">Transferase</keyword>
<dbReference type="Gene3D" id="6.10.340.10">
    <property type="match status" value="1"/>
</dbReference>
<feature type="transmembrane region" description="Helical" evidence="14">
    <location>
        <begin position="166"/>
        <end position="188"/>
    </location>
</feature>
<dbReference type="GO" id="GO:0005524">
    <property type="term" value="F:ATP binding"/>
    <property type="evidence" value="ECO:0007669"/>
    <property type="project" value="UniProtKB-KW"/>
</dbReference>
<dbReference type="InterPro" id="IPR050398">
    <property type="entry name" value="HssS/ArlS-like"/>
</dbReference>
<keyword evidence="12" id="KW-0902">Two-component regulatory system</keyword>
<dbReference type="EMBL" id="JACRSU010000001">
    <property type="protein sequence ID" value="MBC8540104.1"/>
    <property type="molecule type" value="Genomic_DNA"/>
</dbReference>
<keyword evidence="11 14" id="KW-1133">Transmembrane helix</keyword>
<dbReference type="InterPro" id="IPR004358">
    <property type="entry name" value="Sig_transdc_His_kin-like_C"/>
</dbReference>
<dbReference type="PANTHER" id="PTHR45528:SF1">
    <property type="entry name" value="SENSOR HISTIDINE KINASE CPXA"/>
    <property type="match status" value="1"/>
</dbReference>
<dbReference type="SUPFAM" id="SSF55874">
    <property type="entry name" value="ATPase domain of HSP90 chaperone/DNA topoisomerase II/histidine kinase"/>
    <property type="match status" value="1"/>
</dbReference>
<dbReference type="CDD" id="cd00082">
    <property type="entry name" value="HisKA"/>
    <property type="match status" value="1"/>
</dbReference>
<evidence type="ECO:0000256" key="12">
    <source>
        <dbReference type="ARBA" id="ARBA00023012"/>
    </source>
</evidence>
<evidence type="ECO:0000259" key="15">
    <source>
        <dbReference type="PROSITE" id="PS50109"/>
    </source>
</evidence>
<sequence>MKFRFKITLCMICLLSFLIGIGGGALINVSFQTSLNQEKETALKSYQLMLGALQIVNGTNTQADSVTIPKTLKQMTSQGLFSWAGLNLSSETETLYEQGSVTTYFSDVSERLTGDHCLVTNFKDAQNKRYLQLSGQTSAGADKLYLTVAYDISSIYITRARNLATYYRIFFVMILLCAVLAYSMSYMLTRPLSVLSKASKEIASGNLSFRSEIFTNDEVGSLSSDFDAMAEQVEQSVHDLKDAMERQDRFIGSFAHEMKTPMTSIIGYADLLRGQTLSAEEQAEAANYIFSEGKRLESLSFKLLDLFVTGKKNLVKASLSPAKIVRETVASLKPIYQKEGVALNCSCQEGTCLLEPDLFSSLLLNLLDNAKKAMEGEGSIRIEVTMLSNGCRIAVADNGKGIPPEALAHITEAFYRVDKSRSRKQGGVGLGLALCAKIAELHGGTIRFASKPGEGTTVTVELKGGRSS</sequence>
<evidence type="ECO:0000256" key="11">
    <source>
        <dbReference type="ARBA" id="ARBA00022989"/>
    </source>
</evidence>
<evidence type="ECO:0000256" key="13">
    <source>
        <dbReference type="ARBA" id="ARBA00023136"/>
    </source>
</evidence>
<evidence type="ECO:0000256" key="3">
    <source>
        <dbReference type="ARBA" id="ARBA00012438"/>
    </source>
</evidence>
<dbReference type="Pfam" id="PF00512">
    <property type="entry name" value="HisKA"/>
    <property type="match status" value="1"/>
</dbReference>
<evidence type="ECO:0000313" key="17">
    <source>
        <dbReference type="EMBL" id="MBC8540104.1"/>
    </source>
</evidence>
<evidence type="ECO:0000256" key="9">
    <source>
        <dbReference type="ARBA" id="ARBA00022777"/>
    </source>
</evidence>
<dbReference type="PROSITE" id="PS50885">
    <property type="entry name" value="HAMP"/>
    <property type="match status" value="1"/>
</dbReference>